<feature type="transmembrane region" description="Helical" evidence="1">
    <location>
        <begin position="187"/>
        <end position="208"/>
    </location>
</feature>
<evidence type="ECO:0000313" key="3">
    <source>
        <dbReference type="Proteomes" id="UP000578112"/>
    </source>
</evidence>
<dbReference type="RefSeq" id="WP_184992669.1">
    <property type="nucleotide sequence ID" value="NZ_BOMK01000002.1"/>
</dbReference>
<evidence type="ECO:0000256" key="1">
    <source>
        <dbReference type="SAM" id="Phobius"/>
    </source>
</evidence>
<evidence type="ECO:0000313" key="2">
    <source>
        <dbReference type="EMBL" id="MBB4761928.1"/>
    </source>
</evidence>
<proteinExistence type="predicted"/>
<keyword evidence="3" id="KW-1185">Reference proteome</keyword>
<feature type="transmembrane region" description="Helical" evidence="1">
    <location>
        <begin position="220"/>
        <end position="240"/>
    </location>
</feature>
<reference evidence="2 3" key="1">
    <citation type="submission" date="2020-08" db="EMBL/GenBank/DDBJ databases">
        <title>Sequencing the genomes of 1000 actinobacteria strains.</title>
        <authorList>
            <person name="Klenk H.-P."/>
        </authorList>
    </citation>
    <scope>NUCLEOTIDE SEQUENCE [LARGE SCALE GENOMIC DNA]</scope>
    <source>
        <strain evidence="2 3">DSM 43149</strain>
    </source>
</reference>
<name>A0A7W7HWC3_9ACTN</name>
<keyword evidence="1" id="KW-0812">Transmembrane</keyword>
<dbReference type="AlphaFoldDB" id="A0A7W7HWC3"/>
<dbReference type="EMBL" id="JACHNH010000001">
    <property type="protein sequence ID" value="MBB4761928.1"/>
    <property type="molecule type" value="Genomic_DNA"/>
</dbReference>
<comment type="caution">
    <text evidence="2">The sequence shown here is derived from an EMBL/GenBank/DDBJ whole genome shotgun (WGS) entry which is preliminary data.</text>
</comment>
<keyword evidence="1" id="KW-1133">Transmembrane helix</keyword>
<sequence>MPQDQSTTLRDVAEVAGLITASATGLTTLAFYFGWRRTETYAEYFGVENSVLGFSVQDYVLRSSAPVYHMIQLIVALCLGLIVLHRFAWRRRRLPAGRYIGGGVAVLGAFLCLVWWGAPVNELLGGVSPAAQAAWAAAVGAVLAGLAFRPGGPRGGGRSAAPLLACALVLADAAAAPTAAYVLRAPFVARDTALAFGLAFLLYAVSYLRPARRSTAEPAWLRSLLVVFVGLFGAAGLFAATDEYARAVGVDEAELTAARLDERRGVVVFSEHDLGLAPVGRCKPVRGRNQAFRLRCDGLRLFVQTPRGLLVISSTWSRADGIGRNDRMIVIPVDDSVRVEFTPGESELPYPEQ</sequence>
<gene>
    <name evidence="2" type="ORF">BJ971_002484</name>
</gene>
<feature type="transmembrane region" description="Helical" evidence="1">
    <location>
        <begin position="99"/>
        <end position="118"/>
    </location>
</feature>
<organism evidence="2 3">
    <name type="scientific">Actinoplanes digitatis</name>
    <dbReference type="NCBI Taxonomy" id="1868"/>
    <lineage>
        <taxon>Bacteria</taxon>
        <taxon>Bacillati</taxon>
        <taxon>Actinomycetota</taxon>
        <taxon>Actinomycetes</taxon>
        <taxon>Micromonosporales</taxon>
        <taxon>Micromonosporaceae</taxon>
        <taxon>Actinoplanes</taxon>
    </lineage>
</organism>
<feature type="transmembrane region" description="Helical" evidence="1">
    <location>
        <begin position="130"/>
        <end position="148"/>
    </location>
</feature>
<protein>
    <submittedName>
        <fullName evidence="2">Uncharacterized protein</fullName>
    </submittedName>
</protein>
<feature type="transmembrane region" description="Helical" evidence="1">
    <location>
        <begin position="67"/>
        <end position="87"/>
    </location>
</feature>
<feature type="transmembrane region" description="Helical" evidence="1">
    <location>
        <begin position="12"/>
        <end position="35"/>
    </location>
</feature>
<dbReference type="Proteomes" id="UP000578112">
    <property type="component" value="Unassembled WGS sequence"/>
</dbReference>
<keyword evidence="1" id="KW-0472">Membrane</keyword>
<feature type="transmembrane region" description="Helical" evidence="1">
    <location>
        <begin position="160"/>
        <end position="181"/>
    </location>
</feature>
<accession>A0A7W7HWC3</accession>